<dbReference type="Proteomes" id="UP000475862">
    <property type="component" value="Unassembled WGS sequence"/>
</dbReference>
<evidence type="ECO:0000313" key="3">
    <source>
        <dbReference type="Proteomes" id="UP000475862"/>
    </source>
</evidence>
<keyword evidence="3" id="KW-1185">Reference proteome</keyword>
<keyword evidence="1" id="KW-1133">Transmembrane helix</keyword>
<keyword evidence="1" id="KW-0812">Transmembrane</keyword>
<accession>A0A6G0TPS6</accession>
<organism evidence="2 3">
    <name type="scientific">Aphis glycines</name>
    <name type="common">Soybean aphid</name>
    <dbReference type="NCBI Taxonomy" id="307491"/>
    <lineage>
        <taxon>Eukaryota</taxon>
        <taxon>Metazoa</taxon>
        <taxon>Ecdysozoa</taxon>
        <taxon>Arthropoda</taxon>
        <taxon>Hexapoda</taxon>
        <taxon>Insecta</taxon>
        <taxon>Pterygota</taxon>
        <taxon>Neoptera</taxon>
        <taxon>Paraneoptera</taxon>
        <taxon>Hemiptera</taxon>
        <taxon>Sternorrhyncha</taxon>
        <taxon>Aphidomorpha</taxon>
        <taxon>Aphidoidea</taxon>
        <taxon>Aphididae</taxon>
        <taxon>Aphidini</taxon>
        <taxon>Aphis</taxon>
        <taxon>Aphis</taxon>
    </lineage>
</organism>
<evidence type="ECO:0000313" key="2">
    <source>
        <dbReference type="EMBL" id="KAE9536778.1"/>
    </source>
</evidence>
<gene>
    <name evidence="2" type="ORF">AGLY_006840</name>
</gene>
<protein>
    <submittedName>
        <fullName evidence="2">Uncharacterized protein</fullName>
    </submittedName>
</protein>
<dbReference type="EMBL" id="VYZN01000020">
    <property type="protein sequence ID" value="KAE9536778.1"/>
    <property type="molecule type" value="Genomic_DNA"/>
</dbReference>
<comment type="caution">
    <text evidence="2">The sequence shown here is derived from an EMBL/GenBank/DDBJ whole genome shotgun (WGS) entry which is preliminary data.</text>
</comment>
<name>A0A6G0TPS6_APHGL</name>
<reference evidence="2 3" key="1">
    <citation type="submission" date="2019-08" db="EMBL/GenBank/DDBJ databases">
        <title>The genome of the soybean aphid Biotype 1, its phylome, world population structure and adaptation to the North American continent.</title>
        <authorList>
            <person name="Giordano R."/>
            <person name="Donthu R.K."/>
            <person name="Hernandez A.G."/>
            <person name="Wright C.L."/>
            <person name="Zimin A.V."/>
        </authorList>
    </citation>
    <scope>NUCLEOTIDE SEQUENCE [LARGE SCALE GENOMIC DNA]</scope>
    <source>
        <tissue evidence="2">Whole aphids</tissue>
    </source>
</reference>
<feature type="transmembrane region" description="Helical" evidence="1">
    <location>
        <begin position="82"/>
        <end position="104"/>
    </location>
</feature>
<feature type="non-terminal residue" evidence="2">
    <location>
        <position position="1"/>
    </location>
</feature>
<keyword evidence="1" id="KW-0472">Membrane</keyword>
<sequence length="195" mass="22764">GKWVPLCCTLGGGVNLGLGTTHKEPCIKFSSFFGHPKFFYRHFKKKIRIKIENFSVFELQLYKKIDSVENWFCVKISVFPSFFFLFFSIFLITVGKCLLFTSIMHQGYSLFHWKPPPKFEIEALFRLVMLWSSEYRSAVHKVPYGSLLGVLHLNPMISIIYFDSAKKFLSISIKKTKQKRIFLLPINSIKISKIF</sequence>
<proteinExistence type="predicted"/>
<dbReference type="AlphaFoldDB" id="A0A6G0TPS6"/>
<evidence type="ECO:0000256" key="1">
    <source>
        <dbReference type="SAM" id="Phobius"/>
    </source>
</evidence>